<dbReference type="EMBL" id="JALKII010000001">
    <property type="protein sequence ID" value="MCK0536242.1"/>
    <property type="molecule type" value="Genomic_DNA"/>
</dbReference>
<evidence type="ECO:0000256" key="4">
    <source>
        <dbReference type="ARBA" id="ARBA00023136"/>
    </source>
</evidence>
<comment type="subcellular location">
    <subcellularLocation>
        <location evidence="1">Membrane</location>
        <topology evidence="1">Multi-pass membrane protein</topology>
    </subcellularLocation>
</comment>
<dbReference type="Pfam" id="PF01957">
    <property type="entry name" value="NfeD"/>
    <property type="match status" value="1"/>
</dbReference>
<proteinExistence type="predicted"/>
<reference evidence="7" key="1">
    <citation type="submission" date="2022-04" db="EMBL/GenBank/DDBJ databases">
        <title>Alcanivorax sp. CY1518 draft genome sequence.</title>
        <authorList>
            <person name="Zhao G."/>
            <person name="An M."/>
        </authorList>
    </citation>
    <scope>NUCLEOTIDE SEQUENCE</scope>
    <source>
        <strain evidence="7">CY1518</strain>
    </source>
</reference>
<evidence type="ECO:0000256" key="3">
    <source>
        <dbReference type="ARBA" id="ARBA00022989"/>
    </source>
</evidence>
<dbReference type="PANTHER" id="PTHR33507:SF3">
    <property type="entry name" value="INNER MEMBRANE PROTEIN YBBJ"/>
    <property type="match status" value="1"/>
</dbReference>
<feature type="domain" description="NfeD-like C-terminal" evidence="6">
    <location>
        <begin position="97"/>
        <end position="146"/>
    </location>
</feature>
<evidence type="ECO:0000256" key="1">
    <source>
        <dbReference type="ARBA" id="ARBA00004141"/>
    </source>
</evidence>
<organism evidence="7 8">
    <name type="scientific">Alcanivorax quisquiliarum</name>
    <dbReference type="NCBI Taxonomy" id="2933565"/>
    <lineage>
        <taxon>Bacteria</taxon>
        <taxon>Pseudomonadati</taxon>
        <taxon>Pseudomonadota</taxon>
        <taxon>Gammaproteobacteria</taxon>
        <taxon>Oceanospirillales</taxon>
        <taxon>Alcanivoracaceae</taxon>
        <taxon>Alcanivorax</taxon>
    </lineage>
</organism>
<dbReference type="RefSeq" id="WP_246947286.1">
    <property type="nucleotide sequence ID" value="NZ_JALKII010000001.1"/>
</dbReference>
<sequence length="151" mass="16218">MFAELFTDSALWLLLGFLLIISELFVTGLVAVFFGIGAVVVGLLALFGLVTSLTTQLWLFGIISLLSLFAARRRFQRWLRGSVGDAASGQMSSGERGNRVTVLADFVDGAGPVQLRGTKWDAESTEPLKAGDSAWVQGNRGIVLIVSTTRP</sequence>
<name>A0ABT0E343_9GAMM</name>
<dbReference type="SUPFAM" id="SSF141322">
    <property type="entry name" value="NfeD domain-like"/>
    <property type="match status" value="1"/>
</dbReference>
<evidence type="ECO:0000256" key="2">
    <source>
        <dbReference type="ARBA" id="ARBA00022692"/>
    </source>
</evidence>
<feature type="transmembrane region" description="Helical" evidence="5">
    <location>
        <begin position="42"/>
        <end position="70"/>
    </location>
</feature>
<dbReference type="InterPro" id="IPR052165">
    <property type="entry name" value="Membrane_assoc_protease"/>
</dbReference>
<accession>A0ABT0E343</accession>
<evidence type="ECO:0000259" key="6">
    <source>
        <dbReference type="Pfam" id="PF01957"/>
    </source>
</evidence>
<keyword evidence="8" id="KW-1185">Reference proteome</keyword>
<gene>
    <name evidence="7" type="ORF">MU846_00780</name>
</gene>
<dbReference type="PANTHER" id="PTHR33507">
    <property type="entry name" value="INNER MEMBRANE PROTEIN YBBJ"/>
    <property type="match status" value="1"/>
</dbReference>
<dbReference type="InterPro" id="IPR012340">
    <property type="entry name" value="NA-bd_OB-fold"/>
</dbReference>
<evidence type="ECO:0000313" key="8">
    <source>
        <dbReference type="Proteomes" id="UP001165524"/>
    </source>
</evidence>
<protein>
    <submittedName>
        <fullName evidence="7">NfeD family protein</fullName>
    </submittedName>
</protein>
<evidence type="ECO:0000256" key="5">
    <source>
        <dbReference type="SAM" id="Phobius"/>
    </source>
</evidence>
<dbReference type="Proteomes" id="UP001165524">
    <property type="component" value="Unassembled WGS sequence"/>
</dbReference>
<evidence type="ECO:0000313" key="7">
    <source>
        <dbReference type="EMBL" id="MCK0536242.1"/>
    </source>
</evidence>
<dbReference type="Gene3D" id="2.40.50.140">
    <property type="entry name" value="Nucleic acid-binding proteins"/>
    <property type="match status" value="1"/>
</dbReference>
<keyword evidence="4 5" id="KW-0472">Membrane</keyword>
<dbReference type="InterPro" id="IPR002810">
    <property type="entry name" value="NfeD-like_C"/>
</dbReference>
<keyword evidence="3 5" id="KW-1133">Transmembrane helix</keyword>
<keyword evidence="2 5" id="KW-0812">Transmembrane</keyword>
<feature type="transmembrane region" description="Helical" evidence="5">
    <location>
        <begin position="12"/>
        <end position="36"/>
    </location>
</feature>
<comment type="caution">
    <text evidence="7">The sequence shown here is derived from an EMBL/GenBank/DDBJ whole genome shotgun (WGS) entry which is preliminary data.</text>
</comment>